<dbReference type="CDD" id="cd16331">
    <property type="entry name" value="YjgA-like"/>
    <property type="match status" value="1"/>
</dbReference>
<feature type="region of interest" description="Disordered" evidence="5">
    <location>
        <begin position="1"/>
        <end position="43"/>
    </location>
</feature>
<dbReference type="InterPro" id="IPR023153">
    <property type="entry name" value="DarP_sf"/>
</dbReference>
<evidence type="ECO:0000256" key="1">
    <source>
        <dbReference type="ARBA" id="ARBA00022490"/>
    </source>
</evidence>
<reference evidence="6 7" key="1">
    <citation type="submission" date="2022-03" db="EMBL/GenBank/DDBJ databases">
        <title>Genomic Encyclopedia of Type Strains, Phase III (KMG-III): the genomes of soil and plant-associated and newly described type strains.</title>
        <authorList>
            <person name="Whitman W."/>
        </authorList>
    </citation>
    <scope>NUCLEOTIDE SEQUENCE [LARGE SCALE GENOMIC DNA]</scope>
    <source>
        <strain evidence="6 7">BSker1</strain>
    </source>
</reference>
<protein>
    <submittedName>
        <fullName evidence="6">Ribosome-associated protein</fullName>
    </submittedName>
</protein>
<keyword evidence="4" id="KW-0694">RNA-binding</keyword>
<evidence type="ECO:0000256" key="2">
    <source>
        <dbReference type="ARBA" id="ARBA00022517"/>
    </source>
</evidence>
<feature type="compositionally biased region" description="Basic and acidic residues" evidence="5">
    <location>
        <begin position="9"/>
        <end position="34"/>
    </location>
</feature>
<keyword evidence="1" id="KW-0963">Cytoplasm</keyword>
<dbReference type="Pfam" id="PF04751">
    <property type="entry name" value="DarP"/>
    <property type="match status" value="1"/>
</dbReference>
<evidence type="ECO:0000256" key="5">
    <source>
        <dbReference type="SAM" id="MobiDB-lite"/>
    </source>
</evidence>
<gene>
    <name evidence="6" type="ORF">J2T60_001677</name>
</gene>
<sequence length="170" mass="19333">MDDENGTGEDDRPSRSQMKREAEMRQKMGERLSELPDSTLRGLGLPDELVESLKRIRHMRRGGGLRRERQRIGALMRKIDISEVKQTLAQREAEKAAEARAFHHLEQLRDRMLAGEDEAFKTLQQAGGDQAVQQARELVHRAEQEEIRGQPPAAARALFRLVRDTLSKAG</sequence>
<dbReference type="PIRSF" id="PIRSF016183">
    <property type="entry name" value="UCP016183"/>
    <property type="match status" value="1"/>
</dbReference>
<dbReference type="PANTHER" id="PTHR38101:SF1">
    <property type="entry name" value="UPF0307 PROTEIN YJGA"/>
    <property type="match status" value="1"/>
</dbReference>
<evidence type="ECO:0000256" key="3">
    <source>
        <dbReference type="ARBA" id="ARBA00022730"/>
    </source>
</evidence>
<evidence type="ECO:0000313" key="7">
    <source>
        <dbReference type="Proteomes" id="UP001523550"/>
    </source>
</evidence>
<name>A0ABT1G9F5_9GAMM</name>
<keyword evidence="2" id="KW-0690">Ribosome biogenesis</keyword>
<dbReference type="Proteomes" id="UP001523550">
    <property type="component" value="Unassembled WGS sequence"/>
</dbReference>
<proteinExistence type="predicted"/>
<dbReference type="RefSeq" id="WP_253448266.1">
    <property type="nucleotide sequence ID" value="NZ_JALJYF010000002.1"/>
</dbReference>
<dbReference type="SUPFAM" id="SSF158710">
    <property type="entry name" value="PSPTO4464-like"/>
    <property type="match status" value="1"/>
</dbReference>
<dbReference type="Gene3D" id="1.10.60.30">
    <property type="entry name" value="PSPTO4464-like domains"/>
    <property type="match status" value="2"/>
</dbReference>
<organism evidence="6 7">
    <name type="scientific">Natronospira proteinivora</name>
    <dbReference type="NCBI Taxonomy" id="1807133"/>
    <lineage>
        <taxon>Bacteria</taxon>
        <taxon>Pseudomonadati</taxon>
        <taxon>Pseudomonadota</taxon>
        <taxon>Gammaproteobacteria</taxon>
        <taxon>Natronospirales</taxon>
        <taxon>Natronospiraceae</taxon>
        <taxon>Natronospira</taxon>
    </lineage>
</organism>
<dbReference type="EMBL" id="JALJYF010000002">
    <property type="protein sequence ID" value="MCP1727677.1"/>
    <property type="molecule type" value="Genomic_DNA"/>
</dbReference>
<keyword evidence="3" id="KW-0699">rRNA-binding</keyword>
<evidence type="ECO:0000256" key="4">
    <source>
        <dbReference type="ARBA" id="ARBA00022884"/>
    </source>
</evidence>
<comment type="caution">
    <text evidence="6">The sequence shown here is derived from an EMBL/GenBank/DDBJ whole genome shotgun (WGS) entry which is preliminary data.</text>
</comment>
<dbReference type="PANTHER" id="PTHR38101">
    <property type="entry name" value="UPF0307 PROTEIN YJGA"/>
    <property type="match status" value="1"/>
</dbReference>
<accession>A0ABT1G9F5</accession>
<dbReference type="InterPro" id="IPR006839">
    <property type="entry name" value="DarP"/>
</dbReference>
<keyword evidence="7" id="KW-1185">Reference proteome</keyword>
<dbReference type="NCBIfam" id="NF003593">
    <property type="entry name" value="PRK05255.1-1"/>
    <property type="match status" value="1"/>
</dbReference>
<evidence type="ECO:0000313" key="6">
    <source>
        <dbReference type="EMBL" id="MCP1727677.1"/>
    </source>
</evidence>